<sequence length="201" mass="21927">MTHQIALNYTNWRGQRSLRHIIPKNLFFGSNEWHPEPQWLIAAWDCDKKADRTFTLAGFSIPGPTNVIAIHGRNRRQSTAYNWCAECFGAASAGSPHERARRVLEEALELAQAAGVTPEDAAHQLANVYRRPAGDPAQEIGGLSLTLLTYAEAAGLSADACEVDELNRVLNKPTSYFAQRHAEKAAAGVATPPPSRPDGEA</sequence>
<feature type="region of interest" description="Disordered" evidence="1">
    <location>
        <begin position="182"/>
        <end position="201"/>
    </location>
</feature>
<dbReference type="Proteomes" id="UP000253941">
    <property type="component" value="Unassembled WGS sequence"/>
</dbReference>
<accession>A0A369T6E4</accession>
<feature type="compositionally biased region" description="Pro residues" evidence="1">
    <location>
        <begin position="191"/>
        <end position="201"/>
    </location>
</feature>
<proteinExistence type="predicted"/>
<comment type="caution">
    <text evidence="2">The sequence shown here is derived from an EMBL/GenBank/DDBJ whole genome shotgun (WGS) entry which is preliminary data.</text>
</comment>
<evidence type="ECO:0000313" key="3">
    <source>
        <dbReference type="Proteomes" id="UP000253941"/>
    </source>
</evidence>
<dbReference type="EMBL" id="QPMH01000026">
    <property type="protein sequence ID" value="RDD60462.1"/>
    <property type="molecule type" value="Genomic_DNA"/>
</dbReference>
<dbReference type="RefSeq" id="WP_114583587.1">
    <property type="nucleotide sequence ID" value="NZ_QPMH01000026.1"/>
</dbReference>
<keyword evidence="3" id="KW-1185">Reference proteome</keyword>
<organism evidence="2 3">
    <name type="scientific">Ferruginivarius sediminum</name>
    <dbReference type="NCBI Taxonomy" id="2661937"/>
    <lineage>
        <taxon>Bacteria</taxon>
        <taxon>Pseudomonadati</taxon>
        <taxon>Pseudomonadota</taxon>
        <taxon>Alphaproteobacteria</taxon>
        <taxon>Rhodospirillales</taxon>
        <taxon>Rhodospirillaceae</taxon>
        <taxon>Ferruginivarius</taxon>
    </lineage>
</organism>
<gene>
    <name evidence="2" type="ORF">DRB17_17840</name>
</gene>
<evidence type="ECO:0000313" key="2">
    <source>
        <dbReference type="EMBL" id="RDD60462.1"/>
    </source>
</evidence>
<protein>
    <submittedName>
        <fullName evidence="2">Uncharacterized protein</fullName>
    </submittedName>
</protein>
<dbReference type="AlphaFoldDB" id="A0A369T6E4"/>
<reference evidence="2 3" key="1">
    <citation type="submission" date="2018-07" db="EMBL/GenBank/DDBJ databases">
        <title>Venubactetium sediminum gen. nov., sp. nov., isolated from a marine solar saltern.</title>
        <authorList>
            <person name="Wang S."/>
        </authorList>
    </citation>
    <scope>NUCLEOTIDE SEQUENCE [LARGE SCALE GENOMIC DNA]</scope>
    <source>
        <strain evidence="2 3">WD2A32</strain>
    </source>
</reference>
<evidence type="ECO:0000256" key="1">
    <source>
        <dbReference type="SAM" id="MobiDB-lite"/>
    </source>
</evidence>
<name>A0A369T6E4_9PROT</name>